<evidence type="ECO:0000259" key="1">
    <source>
        <dbReference type="Pfam" id="PF19044"/>
    </source>
</evidence>
<dbReference type="Gene3D" id="3.40.50.300">
    <property type="entry name" value="P-loop containing nucleotide triphosphate hydrolases"/>
    <property type="match status" value="1"/>
</dbReference>
<feature type="domain" description="TraG P-loop" evidence="1">
    <location>
        <begin position="251"/>
        <end position="324"/>
    </location>
</feature>
<dbReference type="Gene3D" id="1.10.8.730">
    <property type="match status" value="1"/>
</dbReference>
<dbReference type="InterPro" id="IPR051162">
    <property type="entry name" value="T4SS_component"/>
</dbReference>
<dbReference type="InterPro" id="IPR027417">
    <property type="entry name" value="P-loop_NTPase"/>
</dbReference>
<feature type="domain" description="TraG P-loop" evidence="1">
    <location>
        <begin position="406"/>
        <end position="551"/>
    </location>
</feature>
<evidence type="ECO:0000313" key="3">
    <source>
        <dbReference type="Proteomes" id="UP000034316"/>
    </source>
</evidence>
<dbReference type="SUPFAM" id="SSF52540">
    <property type="entry name" value="P-loop containing nucleoside triphosphate hydrolases"/>
    <property type="match status" value="1"/>
</dbReference>
<comment type="caution">
    <text evidence="2">The sequence shown here is derived from an EMBL/GenBank/DDBJ whole genome shotgun (WGS) entry which is preliminary data.</text>
</comment>
<protein>
    <submittedName>
        <fullName evidence="2">Type IV secretory pathway VirB4 component-like protein</fullName>
    </submittedName>
</protein>
<reference evidence="2 3" key="1">
    <citation type="journal article" date="2015" name="Nature">
        <title>rRNA introns, odd ribosomes, and small enigmatic genomes across a large radiation of phyla.</title>
        <authorList>
            <person name="Brown C.T."/>
            <person name="Hug L.A."/>
            <person name="Thomas B.C."/>
            <person name="Sharon I."/>
            <person name="Castelle C.J."/>
            <person name="Singh A."/>
            <person name="Wilkins M.J."/>
            <person name="Williams K.H."/>
            <person name="Banfield J.F."/>
        </authorList>
    </citation>
    <scope>NUCLEOTIDE SEQUENCE [LARGE SCALE GENOMIC DNA]</scope>
</reference>
<dbReference type="PANTHER" id="PTHR30121">
    <property type="entry name" value="UNCHARACTERIZED PROTEIN YJGR-RELATED"/>
    <property type="match status" value="1"/>
</dbReference>
<gene>
    <name evidence="2" type="ORF">UR93_C0013G0019</name>
</gene>
<name>A0A0G0D2H3_9BACT</name>
<evidence type="ECO:0000313" key="2">
    <source>
        <dbReference type="EMBL" id="KKP88459.1"/>
    </source>
</evidence>
<sequence length="571" mass="64779">MKPNPNPNQANPTQPAQPINFVDKLASGSTTVADIIAPAAQVITPNHMQLNNLYTKTFFVYTYPRYLNTNWLSPVINYDMTLDISMFIYPVETAAIMSQLRKRQTQLESSLSIQREKGMVRDPELENAIGDIDALRDLLQQGQSRIFQLSLYFTLYAKSTEELETLTHQLESTLGGLLIYTKQTFFQMEQGFNSCLPMNSDQLKVLRNLDTASLSTTFPFTSATLSQNKGILYGINRHNNSLILFDRFDLENANEVIFARSGAGKSYAVKLEALRYYMLDTDVIVIDPENEYRTLSESVGGSFINLSLNSDKRINPFDLPKAVTGDTGDSILRSNIAMLEGLLGLMVGGLTPDESGILDKALYETYALKDITADINTHQNQPPLLTDLLTVLSNITGAESMVKRLQKYTEGTFAGLFTQPTNFELDNRFIVFSIRDLEETLRPIGMYLILTYIWNKIRNELKRRILILDEAWIMMQFEDSARFVHAMVKRARKYYLGVSVITQDVEDFLSSRYGKAVVSNAAMQILLKQSTASIDIVAEVFNLTEGEKYLLVLCVFEDYFLHFFVQHQLQY</sequence>
<dbReference type="EMBL" id="LBRB01000013">
    <property type="protein sequence ID" value="KKP88459.1"/>
    <property type="molecule type" value="Genomic_DNA"/>
</dbReference>
<organism evidence="2 3">
    <name type="scientific">Berkelbacteria bacterium GW2011_GWA2_35_9</name>
    <dbReference type="NCBI Taxonomy" id="1618333"/>
    <lineage>
        <taxon>Bacteria</taxon>
        <taxon>Candidatus Berkelbacteria</taxon>
    </lineage>
</organism>
<dbReference type="CDD" id="cd01127">
    <property type="entry name" value="TrwB_TraG_TraD_VirD4"/>
    <property type="match status" value="1"/>
</dbReference>
<proteinExistence type="predicted"/>
<dbReference type="Pfam" id="PF19044">
    <property type="entry name" value="P-loop_TraG"/>
    <property type="match status" value="2"/>
</dbReference>
<dbReference type="Proteomes" id="UP000034316">
    <property type="component" value="Unassembled WGS sequence"/>
</dbReference>
<dbReference type="NCBIfam" id="NF045971">
    <property type="entry name" value="conju_CD1110"/>
    <property type="match status" value="1"/>
</dbReference>
<dbReference type="AlphaFoldDB" id="A0A0G0D2H3"/>
<dbReference type="PANTHER" id="PTHR30121:SF6">
    <property type="entry name" value="SLR6007 PROTEIN"/>
    <property type="match status" value="1"/>
</dbReference>
<dbReference type="STRING" id="1618333.UR93_C0013G0019"/>
<accession>A0A0G0D2H3</accession>
<dbReference type="InterPro" id="IPR043964">
    <property type="entry name" value="P-loop_TraG"/>
</dbReference>